<dbReference type="GO" id="GO:0006412">
    <property type="term" value="P:translation"/>
    <property type="evidence" value="ECO:0007669"/>
    <property type="project" value="UniProtKB-KW"/>
</dbReference>
<keyword evidence="2" id="KW-0547">Nucleotide-binding</keyword>
<evidence type="ECO:0000256" key="3">
    <source>
        <dbReference type="ARBA" id="ARBA00022840"/>
    </source>
</evidence>
<dbReference type="GO" id="GO:0000049">
    <property type="term" value="F:tRNA binding"/>
    <property type="evidence" value="ECO:0007669"/>
    <property type="project" value="InterPro"/>
</dbReference>
<dbReference type="AlphaFoldDB" id="A0A2M6WST5"/>
<organism evidence="7 8">
    <name type="scientific">Candidatus Falkowbacteria bacterium CG10_big_fil_rev_8_21_14_0_10_37_14</name>
    <dbReference type="NCBI Taxonomy" id="1974561"/>
    <lineage>
        <taxon>Bacteria</taxon>
        <taxon>Candidatus Falkowiibacteriota</taxon>
    </lineage>
</organism>
<evidence type="ECO:0000313" key="7">
    <source>
        <dbReference type="EMBL" id="PIT95848.1"/>
    </source>
</evidence>
<dbReference type="Pfam" id="PF01409">
    <property type="entry name" value="tRNA-synt_2d"/>
    <property type="match status" value="1"/>
</dbReference>
<evidence type="ECO:0000313" key="8">
    <source>
        <dbReference type="Proteomes" id="UP000228533"/>
    </source>
</evidence>
<dbReference type="GO" id="GO:0005524">
    <property type="term" value="F:ATP binding"/>
    <property type="evidence" value="ECO:0007669"/>
    <property type="project" value="UniProtKB-KW"/>
</dbReference>
<protein>
    <submittedName>
        <fullName evidence="7">Phenylalanine--tRNA ligase subunit alpha</fullName>
    </submittedName>
</protein>
<keyword evidence="1 7" id="KW-0436">Ligase</keyword>
<feature type="non-terminal residue" evidence="7">
    <location>
        <position position="1"/>
    </location>
</feature>
<dbReference type="InterPro" id="IPR045864">
    <property type="entry name" value="aa-tRNA-synth_II/BPL/LPL"/>
</dbReference>
<evidence type="ECO:0000256" key="5">
    <source>
        <dbReference type="ARBA" id="ARBA00023146"/>
    </source>
</evidence>
<dbReference type="Proteomes" id="UP000228533">
    <property type="component" value="Unassembled WGS sequence"/>
</dbReference>
<evidence type="ECO:0000256" key="2">
    <source>
        <dbReference type="ARBA" id="ARBA00022741"/>
    </source>
</evidence>
<accession>A0A2M6WST5</accession>
<reference evidence="8" key="1">
    <citation type="submission" date="2017-09" db="EMBL/GenBank/DDBJ databases">
        <title>Depth-based differentiation of microbial function through sediment-hosted aquifers and enrichment of novel symbionts in the deep terrestrial subsurface.</title>
        <authorList>
            <person name="Probst A.J."/>
            <person name="Ladd B."/>
            <person name="Jarett J.K."/>
            <person name="Geller-Mcgrath D.E."/>
            <person name="Sieber C.M.K."/>
            <person name="Emerson J.B."/>
            <person name="Anantharaman K."/>
            <person name="Thomas B.C."/>
            <person name="Malmstrom R."/>
            <person name="Stieglmeier M."/>
            <person name="Klingl A."/>
            <person name="Woyke T."/>
            <person name="Ryan C.M."/>
            <person name="Banfield J.F."/>
        </authorList>
    </citation>
    <scope>NUCLEOTIDE SEQUENCE [LARGE SCALE GENOMIC DNA]</scope>
</reference>
<keyword evidence="3" id="KW-0067">ATP-binding</keyword>
<dbReference type="EMBL" id="PFAM01000021">
    <property type="protein sequence ID" value="PIT95848.1"/>
    <property type="molecule type" value="Genomic_DNA"/>
</dbReference>
<name>A0A2M6WST5_9BACT</name>
<dbReference type="SUPFAM" id="SSF55681">
    <property type="entry name" value="Class II aaRS and biotin synthetases"/>
    <property type="match status" value="1"/>
</dbReference>
<keyword evidence="5" id="KW-0030">Aminoacyl-tRNA synthetase</keyword>
<gene>
    <name evidence="7" type="ORF">COT94_03305</name>
</gene>
<evidence type="ECO:0000256" key="4">
    <source>
        <dbReference type="ARBA" id="ARBA00022917"/>
    </source>
</evidence>
<dbReference type="Gene3D" id="3.30.930.10">
    <property type="entry name" value="Bira Bifunctional Protein, Domain 2"/>
    <property type="match status" value="1"/>
</dbReference>
<sequence length="45" mass="5103">RHVFSGFAFGLGLDRLVMAKYNLGDIRTLLGGNLAYKPYYHENTL</sequence>
<evidence type="ECO:0000259" key="6">
    <source>
        <dbReference type="Pfam" id="PF01409"/>
    </source>
</evidence>
<feature type="domain" description="Phenylalanyl-tRNA synthetase" evidence="6">
    <location>
        <begin position="4"/>
        <end position="35"/>
    </location>
</feature>
<dbReference type="InterPro" id="IPR002319">
    <property type="entry name" value="Phenylalanyl-tRNA_Synthase"/>
</dbReference>
<proteinExistence type="predicted"/>
<dbReference type="GO" id="GO:0043039">
    <property type="term" value="P:tRNA aminoacylation"/>
    <property type="evidence" value="ECO:0007669"/>
    <property type="project" value="InterPro"/>
</dbReference>
<dbReference type="GO" id="GO:0004812">
    <property type="term" value="F:aminoacyl-tRNA ligase activity"/>
    <property type="evidence" value="ECO:0007669"/>
    <property type="project" value="UniProtKB-KW"/>
</dbReference>
<keyword evidence="4" id="KW-0648">Protein biosynthesis</keyword>
<evidence type="ECO:0000256" key="1">
    <source>
        <dbReference type="ARBA" id="ARBA00022598"/>
    </source>
</evidence>
<comment type="caution">
    <text evidence="7">The sequence shown here is derived from an EMBL/GenBank/DDBJ whole genome shotgun (WGS) entry which is preliminary data.</text>
</comment>